<dbReference type="SUPFAM" id="SSF51011">
    <property type="entry name" value="Glycosyl hydrolase domain"/>
    <property type="match status" value="1"/>
</dbReference>
<dbReference type="PANTHER" id="PTHR43576:SF3">
    <property type="entry name" value="ALPHA-L-ARABINOFURANOSIDASE C"/>
    <property type="match status" value="1"/>
</dbReference>
<name>A0ABQ6IGY8_9MICO</name>
<reference evidence="4" key="1">
    <citation type="journal article" date="2019" name="Int. J. Syst. Evol. Microbiol.">
        <title>The Global Catalogue of Microorganisms (GCM) 10K type strain sequencing project: providing services to taxonomists for standard genome sequencing and annotation.</title>
        <authorList>
            <consortium name="The Broad Institute Genomics Platform"/>
            <consortium name="The Broad Institute Genome Sequencing Center for Infectious Disease"/>
            <person name="Wu L."/>
            <person name="Ma J."/>
        </authorList>
    </citation>
    <scope>NUCLEOTIDE SEQUENCE [LARGE SCALE GENOMIC DNA]</scope>
    <source>
        <strain evidence="4">NBRC 112299</strain>
    </source>
</reference>
<dbReference type="Gene3D" id="2.60.40.1180">
    <property type="entry name" value="Golgi alpha-mannosidase II"/>
    <property type="match status" value="1"/>
</dbReference>
<dbReference type="InterPro" id="IPR017853">
    <property type="entry name" value="GH"/>
</dbReference>
<evidence type="ECO:0000256" key="1">
    <source>
        <dbReference type="ARBA" id="ARBA00011165"/>
    </source>
</evidence>
<keyword evidence="4" id="KW-1185">Reference proteome</keyword>
<dbReference type="EMBL" id="BSUN01000001">
    <property type="protein sequence ID" value="GMA35984.1"/>
    <property type="molecule type" value="Genomic_DNA"/>
</dbReference>
<protein>
    <recommendedName>
        <fullName evidence="2">Alpha-L-arabinofuranosidase C-terminal domain-containing protein</fullName>
    </recommendedName>
</protein>
<comment type="subunit">
    <text evidence="1">Homohexamer; trimer of dimers.</text>
</comment>
<proteinExistence type="predicted"/>
<comment type="caution">
    <text evidence="3">The sequence shown here is derived from an EMBL/GenBank/DDBJ whole genome shotgun (WGS) entry which is preliminary data.</text>
</comment>
<dbReference type="Pfam" id="PF06964">
    <property type="entry name" value="Alpha-L-AF_C"/>
    <property type="match status" value="1"/>
</dbReference>
<dbReference type="Proteomes" id="UP001157125">
    <property type="component" value="Unassembled WGS sequence"/>
</dbReference>
<feature type="domain" description="Alpha-L-arabinofuranosidase C-terminal" evidence="2">
    <location>
        <begin position="93"/>
        <end position="294"/>
    </location>
</feature>
<dbReference type="PANTHER" id="PTHR43576">
    <property type="entry name" value="ALPHA-L-ARABINOFURANOSIDASE C-RELATED"/>
    <property type="match status" value="1"/>
</dbReference>
<evidence type="ECO:0000313" key="4">
    <source>
        <dbReference type="Proteomes" id="UP001157125"/>
    </source>
</evidence>
<evidence type="ECO:0000259" key="2">
    <source>
        <dbReference type="SMART" id="SM00813"/>
    </source>
</evidence>
<accession>A0ABQ6IGY8</accession>
<dbReference type="InterPro" id="IPR013780">
    <property type="entry name" value="Glyco_hydro_b"/>
</dbReference>
<sequence>MKATDPSIELVACGSSSMQMDTFGLWERTVLSYTYDIVDHISMHAYYEELDGDRASFLGSGTAMERFVERVVASADAIGAQKRSDKRITISFDEWNVWYQQSRFGGEQNLPIQRDAPRIIEDRYSGLDAVVVGDLIVTLLRHADRVAIGCLAQLVNVIAPIMTDPEGAAWRQTTFHPFATAARLATGEALQVKVDTDTIATAKHGDVPAITAAATVDPDTGALALFVTNRSDQERTVTLRHPGVTARIDGGTAVLADHEGARETQEHAEAYAPVDALPVEQGEGTITLRLAPESWTAFHGAMEL</sequence>
<evidence type="ECO:0000313" key="3">
    <source>
        <dbReference type="EMBL" id="GMA35984.1"/>
    </source>
</evidence>
<dbReference type="Gene3D" id="3.20.20.80">
    <property type="entry name" value="Glycosidases"/>
    <property type="match status" value="1"/>
</dbReference>
<dbReference type="SUPFAM" id="SSF51445">
    <property type="entry name" value="(Trans)glycosidases"/>
    <property type="match status" value="1"/>
</dbReference>
<organism evidence="3 4">
    <name type="scientific">Demequina litorisediminis</name>
    <dbReference type="NCBI Taxonomy" id="1849022"/>
    <lineage>
        <taxon>Bacteria</taxon>
        <taxon>Bacillati</taxon>
        <taxon>Actinomycetota</taxon>
        <taxon>Actinomycetes</taxon>
        <taxon>Micrococcales</taxon>
        <taxon>Demequinaceae</taxon>
        <taxon>Demequina</taxon>
    </lineage>
</organism>
<gene>
    <name evidence="3" type="ORF">GCM10025876_21880</name>
</gene>
<dbReference type="SMART" id="SM00813">
    <property type="entry name" value="Alpha-L-AF_C"/>
    <property type="match status" value="1"/>
</dbReference>
<dbReference type="InterPro" id="IPR010720">
    <property type="entry name" value="Alpha-L-AF_C"/>
</dbReference>